<feature type="domain" description="Rho-GAP" evidence="7">
    <location>
        <begin position="1893"/>
        <end position="2081"/>
    </location>
</feature>
<dbReference type="InterPro" id="IPR000651">
    <property type="entry name" value="Ras-like_Gua-exchang_fac_N"/>
</dbReference>
<dbReference type="SUPFAM" id="SSF48366">
    <property type="entry name" value="Ras GEF"/>
    <property type="match status" value="3"/>
</dbReference>
<sequence length="2088" mass="237278">MKKFLGRKDKRRSLASSSSSSSISSLAVDRGAREAYSQLQQQQQPPSQYSKSHERSSLAEVDEESEIHSLVTTVSRSEELLPEEIEAEARLLSKNNKNTGSDALLIQNQKKSQQHTLERRKSTSILKSLSSKRSTQNLHQSHPRNVNSAKSVSNGSQSLVDVLFDHELEKVSWLNRFNEDTAEEFKLCRAELKGSTLSIYKPPVEMSDIKCFRHGDKYDQFVSSDDNELRPQTTNTTMMTGITASSTIAPQDEKSKQVQQKQQQQHDIESLADAFKTINGSSSSLLGEDDSSSIQTGSTKEQLDQNLESTTTALSDDVRSLRSKKSMPMANMALGSQLSLATSATAETSSSIKLSYSSTHFPHPDLVIDSSTGMITNGTLESICHAIVFNPYHQFAKSLLKVLPLLDDMSTALAYFSKFCEQFVQVNGDTKQYKYTDDEKGPVLVTNYVDSNMSKRLIMIVEEIKNNFSGMLLDDEILKSVWKLILTIDPHHNCDELKKTVHQKQQNLSYLVNFESPDGTPPSLDQFSAEQFMNCDLSELAREITKINLSFTNVWDAKTDPSLLYEITQQNYQYWRKNPLIFNTSKNIHYLGRLLSYHLFEDPAYSSTPTSRGMILTRWIQLGTHLDKMGDMVSWLAISTTVCSMPILRLTKTWNTIMPNLIKLVSTNWAPVVFELDRRSMVSFASHRSSYHVLAPQGIGKTYPKENVVPYFGDLFIKKSQPMLKVIRQCQRHLDRVSASFKKWDEYLDLITNDESLTMTSDDLKSGGSPELKAKLHVLLSYHSKGDPLTSSDIMDLSLIVEPSYTGQYHNYHDESRSPLFLGSYASILFPQVLDVYRIYDQRSLIGAIGGGELARNVLANTLTQKEGSNRAGRSQFVKNVRDLFNIDSFEYHVDKSIIFKSITYLDDVADIEKQQRKQQQKNSRKSITRSRPSSVLFSENANIKRFSSYSSSSFNLEDYVTAYQSYLKENPATSIANATTTTPPSAPAATVASLSVAEEDETKGLIEPVASVSSSEMTVEILTKSATLDRLIDLLVLTSSLFGSRINESDIKKAASSKESSDSRVSLKMDNGVFTMTFFATYRGFCSTKTLLEGLTRRFVGSKSAAISIVNELQNKSENQSGKKFPDWDSPSLGKYSEVNWKYVAQIQLGILETLLILVSDYYHYFTDDLENKVVFDNLLRITDNETIVQWAKVLKWLEADDSKDDDGEFYRQVKELYDEIVTIYKKMRKIYVKKCYKPQIKISGSELLLSSSALDFTSDISVIPADRLLPKLHDLKGIQTWISQFDKTVESIYKNIEVKDWIDTFEILEVQTAKSPMSLFQYDAQKLKTHEDLLIISNVYSWLSTLLDSDPEAVDTSSKKTTTENEKDSFFVNMFPNSVKSTFQFYFKFKSYLIHQIADTSISFAERSERMAVILLMVQICRIRMKQISLFDNDDMDADVEVDVKVDVDESKAEDKSSELGDETPVKEATIEETIEEEVVSLRVSSLIESCLVDTILSPESRFFAYAWVNASKLLKNMLDVKEEEVPISHYRNLTQLLPTEEAVETKILAESNVQQLSPCPGWIVERLLEISCFIPNMSVENTNLINFDKRRFAYNCISNIVDMVPRTTNETLPRNSDFGFLLDFRIDIVDSKSVYEFASKENKENGAVSRAKIFKDHIDEQIQLLKLEYYKKQALAKREYDRLGKSRQYISTAGSTASAVSSLRSAPQNKFHRRALLSDRERERDRQMSLRSIPSYASSTSLSTQSTAVASTNSASSSRFKLTGLFNKASRPFSMTMNGFNQQIPERTILVRDLPDADVFIDSNTGQVYTTRAKPVLVMNLRDFTIFPIYRTPCGFKLSSSSNPSLEYSFQSTTEKEKDDWIYRLNYAKKHWYMSKQANKNNSTSLVYGVPLEYVCIRESRTIPNVIEKLMSEIEYRGLEEVGIYRKSASLSVLNQIKDQINAKGDFNMEHQLVFDVHNLTGCIKLYLRELPEPLINDEVIPEFEQIRDLVKSEERFPIYKTILSKMPTFNFYLLQRLIRHLKLVDENSDLNKMNASNLATVLGGSFIEGCKPENMRRSFGFMNFICEDMILNYEKIFTSVITEE</sequence>
<dbReference type="Pfam" id="PF00620">
    <property type="entry name" value="RhoGAP"/>
    <property type="match status" value="1"/>
</dbReference>
<evidence type="ECO:0000313" key="9">
    <source>
        <dbReference type="Proteomes" id="UP000094801"/>
    </source>
</evidence>
<feature type="compositionally biased region" description="Low complexity" evidence="3">
    <location>
        <begin position="36"/>
        <end position="50"/>
    </location>
</feature>
<feature type="compositionally biased region" description="Low complexity" evidence="3">
    <location>
        <begin position="123"/>
        <end position="135"/>
    </location>
</feature>
<feature type="region of interest" description="Disordered" evidence="3">
    <location>
        <begin position="1"/>
        <end position="74"/>
    </location>
</feature>
<dbReference type="InterPro" id="IPR001895">
    <property type="entry name" value="RASGEF_cat_dom"/>
</dbReference>
<proteinExistence type="predicted"/>
<feature type="compositionally biased region" description="Polar residues" evidence="3">
    <location>
        <begin position="105"/>
        <end position="115"/>
    </location>
</feature>
<protein>
    <recommendedName>
        <fullName evidence="10">Rho-GAP domain-containing protein</fullName>
    </recommendedName>
</protein>
<evidence type="ECO:0000259" key="5">
    <source>
        <dbReference type="PROSITE" id="PS50009"/>
    </source>
</evidence>
<reference evidence="9" key="1">
    <citation type="submission" date="2016-04" db="EMBL/GenBank/DDBJ databases">
        <title>Comparative genomics of biotechnologically important yeasts.</title>
        <authorList>
            <consortium name="DOE Joint Genome Institute"/>
            <person name="Riley R."/>
            <person name="Haridas S."/>
            <person name="Wolfe K.H."/>
            <person name="Lopes M.R."/>
            <person name="Hittinger C.T."/>
            <person name="Goker M."/>
            <person name="Salamov A."/>
            <person name="Wisecaver J."/>
            <person name="Long T.M."/>
            <person name="Aerts A.L."/>
            <person name="Barry K."/>
            <person name="Choi C."/>
            <person name="Clum A."/>
            <person name="Coughlan A.Y."/>
            <person name="Deshpande S."/>
            <person name="Douglass A.P."/>
            <person name="Hanson S.J."/>
            <person name="Klenk H.-P."/>
            <person name="Labutti K."/>
            <person name="Lapidus A."/>
            <person name="Lindquist E."/>
            <person name="Lipzen A."/>
            <person name="Meier-Kolthoff J.P."/>
            <person name="Ohm R.A."/>
            <person name="Otillar R.P."/>
            <person name="Pangilinan J."/>
            <person name="Peng Y."/>
            <person name="Rokas A."/>
            <person name="Rosa C.A."/>
            <person name="Scheuner C."/>
            <person name="Sibirny A.A."/>
            <person name="Slot J.C."/>
            <person name="Stielow J.B."/>
            <person name="Sun H."/>
            <person name="Kurtzman C.P."/>
            <person name="Blackwell M."/>
            <person name="Grigoriev I.V."/>
            <person name="Jeffries T.W."/>
        </authorList>
    </citation>
    <scope>NUCLEOTIDE SEQUENCE [LARGE SCALE GENOMIC DNA]</scope>
    <source>
        <strain evidence="9">NRRL YB-2248</strain>
    </source>
</reference>
<evidence type="ECO:0000259" key="7">
    <source>
        <dbReference type="PROSITE" id="PS50238"/>
    </source>
</evidence>
<accession>A0A1E4T3B4</accession>
<name>A0A1E4T3B4_9ASCO</name>
<dbReference type="Pfam" id="PF00618">
    <property type="entry name" value="RasGEF_N"/>
    <property type="match status" value="1"/>
</dbReference>
<dbReference type="EMBL" id="KV453850">
    <property type="protein sequence ID" value="ODV86158.1"/>
    <property type="molecule type" value="Genomic_DNA"/>
</dbReference>
<dbReference type="GO" id="GO:0007264">
    <property type="term" value="P:small GTPase-mediated signal transduction"/>
    <property type="evidence" value="ECO:0007669"/>
    <property type="project" value="InterPro"/>
</dbReference>
<dbReference type="GO" id="GO:0005933">
    <property type="term" value="C:cellular bud"/>
    <property type="evidence" value="ECO:0007669"/>
    <property type="project" value="UniProtKB-ARBA"/>
</dbReference>
<dbReference type="CDD" id="cd00159">
    <property type="entry name" value="RhoGAP"/>
    <property type="match status" value="1"/>
</dbReference>
<feature type="domain" description="Ras-GEF" evidence="5">
    <location>
        <begin position="536"/>
        <end position="804"/>
    </location>
</feature>
<evidence type="ECO:0000313" key="8">
    <source>
        <dbReference type="EMBL" id="ODV86158.1"/>
    </source>
</evidence>
<dbReference type="GO" id="GO:0005096">
    <property type="term" value="F:GTPase activator activity"/>
    <property type="evidence" value="ECO:0007669"/>
    <property type="project" value="UniProtKB-KW"/>
</dbReference>
<dbReference type="OrthoDB" id="79452at2759"/>
<feature type="compositionally biased region" description="Low complexity" evidence="3">
    <location>
        <begin position="14"/>
        <end position="27"/>
    </location>
</feature>
<dbReference type="SUPFAM" id="SSF50729">
    <property type="entry name" value="PH domain-like"/>
    <property type="match status" value="1"/>
</dbReference>
<feature type="compositionally biased region" description="Basic residues" evidence="3">
    <location>
        <begin position="1"/>
        <end position="13"/>
    </location>
</feature>
<dbReference type="PROSITE" id="PS50212">
    <property type="entry name" value="RASGEF_NTER"/>
    <property type="match status" value="1"/>
</dbReference>
<evidence type="ECO:0008006" key="10">
    <source>
        <dbReference type="Google" id="ProtNLM"/>
    </source>
</evidence>
<feature type="region of interest" description="Disordered" evidence="3">
    <location>
        <begin position="1714"/>
        <end position="1739"/>
    </location>
</feature>
<dbReference type="PROSITE" id="PS50009">
    <property type="entry name" value="RASGEF_CAT"/>
    <property type="match status" value="1"/>
</dbReference>
<evidence type="ECO:0000259" key="4">
    <source>
        <dbReference type="PROSITE" id="PS50003"/>
    </source>
</evidence>
<dbReference type="Proteomes" id="UP000094801">
    <property type="component" value="Unassembled WGS sequence"/>
</dbReference>
<dbReference type="InterPro" id="IPR000198">
    <property type="entry name" value="RhoGAP_dom"/>
</dbReference>
<dbReference type="Pfam" id="PF00617">
    <property type="entry name" value="RasGEF"/>
    <property type="match status" value="1"/>
</dbReference>
<dbReference type="GO" id="GO:0005085">
    <property type="term" value="F:guanyl-nucleotide exchange factor activity"/>
    <property type="evidence" value="ECO:0007669"/>
    <property type="project" value="UniProtKB-KW"/>
</dbReference>
<dbReference type="SMART" id="SM00147">
    <property type="entry name" value="RasGEF"/>
    <property type="match status" value="1"/>
</dbReference>
<dbReference type="Gene3D" id="1.10.840.10">
    <property type="entry name" value="Ras guanine-nucleotide exchange factors catalytic domain"/>
    <property type="match status" value="1"/>
</dbReference>
<dbReference type="InterPro" id="IPR008936">
    <property type="entry name" value="Rho_GTPase_activation_prot"/>
</dbReference>
<feature type="domain" description="N-terminal Ras-GEF" evidence="6">
    <location>
        <begin position="1020"/>
        <end position="1204"/>
    </location>
</feature>
<dbReference type="InterPro" id="IPR023578">
    <property type="entry name" value="Ras_GEF_dom_sf"/>
</dbReference>
<dbReference type="PANTHER" id="PTHR23176">
    <property type="entry name" value="RHO/RAC/CDC GTPASE-ACTIVATING PROTEIN"/>
    <property type="match status" value="1"/>
</dbReference>
<dbReference type="SMART" id="SM00324">
    <property type="entry name" value="RhoGAP"/>
    <property type="match status" value="1"/>
</dbReference>
<dbReference type="SUPFAM" id="SSF48350">
    <property type="entry name" value="GTPase activation domain, GAP"/>
    <property type="match status" value="1"/>
</dbReference>
<dbReference type="InterPro" id="IPR050729">
    <property type="entry name" value="Rho-GAP"/>
</dbReference>
<feature type="compositionally biased region" description="Polar residues" evidence="3">
    <location>
        <begin position="294"/>
        <end position="313"/>
    </location>
</feature>
<dbReference type="InterPro" id="IPR036964">
    <property type="entry name" value="RASGEF_cat_dom_sf"/>
</dbReference>
<dbReference type="STRING" id="983967.A0A1E4T3B4"/>
<feature type="domain" description="PH" evidence="4">
    <location>
        <begin position="1839"/>
        <end position="1873"/>
    </location>
</feature>
<dbReference type="PROSITE" id="PS50003">
    <property type="entry name" value="PH_DOMAIN"/>
    <property type="match status" value="1"/>
</dbReference>
<feature type="compositionally biased region" description="Polar residues" evidence="3">
    <location>
        <begin position="136"/>
        <end position="153"/>
    </location>
</feature>
<feature type="region of interest" description="Disordered" evidence="3">
    <location>
        <begin position="281"/>
        <end position="313"/>
    </location>
</feature>
<dbReference type="PROSITE" id="PS50238">
    <property type="entry name" value="RHOGAP"/>
    <property type="match status" value="1"/>
</dbReference>
<organism evidence="8 9">
    <name type="scientific">[Candida] arabinofermentans NRRL YB-2248</name>
    <dbReference type="NCBI Taxonomy" id="983967"/>
    <lineage>
        <taxon>Eukaryota</taxon>
        <taxon>Fungi</taxon>
        <taxon>Dikarya</taxon>
        <taxon>Ascomycota</taxon>
        <taxon>Saccharomycotina</taxon>
        <taxon>Pichiomycetes</taxon>
        <taxon>Pichiales</taxon>
        <taxon>Pichiaceae</taxon>
        <taxon>Ogataea</taxon>
        <taxon>Ogataea/Candida clade</taxon>
    </lineage>
</organism>
<evidence type="ECO:0000256" key="2">
    <source>
        <dbReference type="PROSITE-ProRule" id="PRU00168"/>
    </source>
</evidence>
<dbReference type="PANTHER" id="PTHR23176:SF96">
    <property type="entry name" value="GTPASE-ACTIVATING PROTEIN BEM2_IPL2"/>
    <property type="match status" value="1"/>
</dbReference>
<dbReference type="GO" id="GO:0005938">
    <property type="term" value="C:cell cortex"/>
    <property type="evidence" value="ECO:0007669"/>
    <property type="project" value="UniProtKB-ARBA"/>
</dbReference>
<evidence type="ECO:0000256" key="3">
    <source>
        <dbReference type="SAM" id="MobiDB-lite"/>
    </source>
</evidence>
<dbReference type="Gene3D" id="1.20.870.10">
    <property type="entry name" value="Son of sevenless (SoS) protein Chain: S domain 1"/>
    <property type="match status" value="1"/>
</dbReference>
<feature type="compositionally biased region" description="Basic and acidic residues" evidence="3">
    <location>
        <begin position="1719"/>
        <end position="1731"/>
    </location>
</feature>
<dbReference type="Gene3D" id="1.10.555.10">
    <property type="entry name" value="Rho GTPase activation protein"/>
    <property type="match status" value="1"/>
</dbReference>
<gene>
    <name evidence="8" type="ORF">CANARDRAFT_27421</name>
</gene>
<feature type="region of interest" description="Disordered" evidence="3">
    <location>
        <begin position="105"/>
        <end position="153"/>
    </location>
</feature>
<evidence type="ECO:0000259" key="6">
    <source>
        <dbReference type="PROSITE" id="PS50212"/>
    </source>
</evidence>
<keyword evidence="1" id="KW-0343">GTPase activation</keyword>
<dbReference type="InterPro" id="IPR001849">
    <property type="entry name" value="PH_domain"/>
</dbReference>
<keyword evidence="9" id="KW-1185">Reference proteome</keyword>
<keyword evidence="2" id="KW-0344">Guanine-nucleotide releasing factor</keyword>
<evidence type="ECO:0000256" key="1">
    <source>
        <dbReference type="ARBA" id="ARBA00022468"/>
    </source>
</evidence>